<dbReference type="AlphaFoldDB" id="A0A4P9C6I7"/>
<dbReference type="KEGG" id="emt:CPZ25_006665"/>
<evidence type="ECO:0000256" key="4">
    <source>
        <dbReference type="ARBA" id="ARBA00022840"/>
    </source>
</evidence>
<feature type="domain" description="Thiamin pyrophosphokinase thiamin-binding" evidence="6">
    <location>
        <begin position="133"/>
        <end position="208"/>
    </location>
</feature>
<name>A0A4P9C6I7_EUBML</name>
<dbReference type="Pfam" id="PF04265">
    <property type="entry name" value="TPK_B1_binding"/>
    <property type="match status" value="1"/>
</dbReference>
<evidence type="ECO:0000259" key="6">
    <source>
        <dbReference type="SMART" id="SM00983"/>
    </source>
</evidence>
<gene>
    <name evidence="7" type="ORF">CPZ25_006665</name>
</gene>
<keyword evidence="1" id="KW-0808">Transferase</keyword>
<dbReference type="SUPFAM" id="SSF63862">
    <property type="entry name" value="Thiamin pyrophosphokinase, substrate-binding domain"/>
    <property type="match status" value="1"/>
</dbReference>
<dbReference type="SMART" id="SM00983">
    <property type="entry name" value="TPK_B1_binding"/>
    <property type="match status" value="1"/>
</dbReference>
<evidence type="ECO:0000313" key="8">
    <source>
        <dbReference type="Proteomes" id="UP000218387"/>
    </source>
</evidence>
<dbReference type="Gene3D" id="3.40.50.10240">
    <property type="entry name" value="Thiamin pyrophosphokinase, catalytic domain"/>
    <property type="match status" value="1"/>
</dbReference>
<keyword evidence="2" id="KW-0547">Nucleotide-binding</keyword>
<organism evidence="7 8">
    <name type="scientific">Eubacterium maltosivorans</name>
    <dbReference type="NCBI Taxonomy" id="2041044"/>
    <lineage>
        <taxon>Bacteria</taxon>
        <taxon>Bacillati</taxon>
        <taxon>Bacillota</taxon>
        <taxon>Clostridia</taxon>
        <taxon>Eubacteriales</taxon>
        <taxon>Eubacteriaceae</taxon>
        <taxon>Eubacterium</taxon>
    </lineage>
</organism>
<evidence type="ECO:0000256" key="3">
    <source>
        <dbReference type="ARBA" id="ARBA00022777"/>
    </source>
</evidence>
<dbReference type="GO" id="GO:0030975">
    <property type="term" value="F:thiamine binding"/>
    <property type="evidence" value="ECO:0007669"/>
    <property type="project" value="InterPro"/>
</dbReference>
<dbReference type="Proteomes" id="UP000218387">
    <property type="component" value="Chromosome"/>
</dbReference>
<evidence type="ECO:0000256" key="1">
    <source>
        <dbReference type="ARBA" id="ARBA00022679"/>
    </source>
</evidence>
<dbReference type="GO" id="GO:0016301">
    <property type="term" value="F:kinase activity"/>
    <property type="evidence" value="ECO:0007669"/>
    <property type="project" value="UniProtKB-KW"/>
</dbReference>
<dbReference type="InterPro" id="IPR006282">
    <property type="entry name" value="Thi_PPkinase"/>
</dbReference>
<evidence type="ECO:0000313" key="7">
    <source>
        <dbReference type="EMBL" id="QCT71020.1"/>
    </source>
</evidence>
<keyword evidence="3 7" id="KW-0418">Kinase</keyword>
<sequence length="214" mass="23359">MKAVVFTNGQYENLAFYKNYLENQENFQVICADGGANAAHSLGITPQLLVGDMDSIHAELLADYSERGVVIEPHSTHKDETDTELAIEYCVKKGFDTVVILGALGSRFDHSFGNLYLLNRLLKEGIQGEIVNESNRIFLVKDSAVLDVPVGTTVSVLAFTDQASGINLKGFEYPVKNGVMAHFAPGYGISNVTVEKCPEISVEQGILMVDIINE</sequence>
<dbReference type="InterPro" id="IPR036371">
    <property type="entry name" value="TPK_B1-bd_sf"/>
</dbReference>
<dbReference type="GO" id="GO:0006772">
    <property type="term" value="P:thiamine metabolic process"/>
    <property type="evidence" value="ECO:0007669"/>
    <property type="project" value="UniProtKB-UniRule"/>
</dbReference>
<dbReference type="InterPro" id="IPR007373">
    <property type="entry name" value="Thiamin_PyroPKinase_B1-bd"/>
</dbReference>
<dbReference type="GO" id="GO:0009229">
    <property type="term" value="P:thiamine diphosphate biosynthetic process"/>
    <property type="evidence" value="ECO:0007669"/>
    <property type="project" value="InterPro"/>
</dbReference>
<dbReference type="EC" id="2.7.6.2" evidence="5"/>
<dbReference type="InterPro" id="IPR007371">
    <property type="entry name" value="TPK_catalytic"/>
</dbReference>
<dbReference type="PANTHER" id="PTHR41299">
    <property type="entry name" value="THIAMINE PYROPHOSPHOKINASE"/>
    <property type="match status" value="1"/>
</dbReference>
<keyword evidence="4" id="KW-0067">ATP-binding</keyword>
<dbReference type="PANTHER" id="PTHR41299:SF1">
    <property type="entry name" value="THIAMINE PYROPHOSPHOKINASE"/>
    <property type="match status" value="1"/>
</dbReference>
<dbReference type="GO" id="GO:0005524">
    <property type="term" value="F:ATP binding"/>
    <property type="evidence" value="ECO:0007669"/>
    <property type="project" value="UniProtKB-KW"/>
</dbReference>
<evidence type="ECO:0000256" key="5">
    <source>
        <dbReference type="NCBIfam" id="TIGR01378"/>
    </source>
</evidence>
<dbReference type="NCBIfam" id="TIGR01378">
    <property type="entry name" value="thi_PPkinase"/>
    <property type="match status" value="1"/>
</dbReference>
<dbReference type="GO" id="GO:0004788">
    <property type="term" value="F:thiamine diphosphokinase activity"/>
    <property type="evidence" value="ECO:0007669"/>
    <property type="project" value="UniProtKB-UniRule"/>
</dbReference>
<reference evidence="7 8" key="1">
    <citation type="submission" date="2018-05" db="EMBL/GenBank/DDBJ databases">
        <title>Genome comparison of Eubacterium sp.</title>
        <authorList>
            <person name="Feng Y."/>
            <person name="Sanchez-Andrea I."/>
            <person name="Stams A.J.M."/>
            <person name="De Vos W.M."/>
        </authorList>
    </citation>
    <scope>NUCLEOTIDE SEQUENCE [LARGE SCALE GENOMIC DNA]</scope>
    <source>
        <strain evidence="7 8">YI</strain>
    </source>
</reference>
<dbReference type="RefSeq" id="WP_096919976.1">
    <property type="nucleotide sequence ID" value="NZ_CABJDW020000003.1"/>
</dbReference>
<dbReference type="Pfam" id="PF04263">
    <property type="entry name" value="TPK_catalytic"/>
    <property type="match status" value="1"/>
</dbReference>
<dbReference type="InterPro" id="IPR053149">
    <property type="entry name" value="TPK"/>
</dbReference>
<dbReference type="EMBL" id="CP029487">
    <property type="protein sequence ID" value="QCT71020.1"/>
    <property type="molecule type" value="Genomic_DNA"/>
</dbReference>
<keyword evidence="8" id="KW-1185">Reference proteome</keyword>
<dbReference type="InterPro" id="IPR036759">
    <property type="entry name" value="TPK_catalytic_sf"/>
</dbReference>
<protein>
    <recommendedName>
        <fullName evidence="5">Thiamine diphosphokinase</fullName>
        <ecNumber evidence="5">2.7.6.2</ecNumber>
    </recommendedName>
</protein>
<evidence type="ECO:0000256" key="2">
    <source>
        <dbReference type="ARBA" id="ARBA00022741"/>
    </source>
</evidence>
<accession>A0A4P9C6I7</accession>
<proteinExistence type="predicted"/>
<dbReference type="CDD" id="cd07995">
    <property type="entry name" value="TPK"/>
    <property type="match status" value="1"/>
</dbReference>
<dbReference type="SUPFAM" id="SSF63999">
    <property type="entry name" value="Thiamin pyrophosphokinase, catalytic domain"/>
    <property type="match status" value="1"/>
</dbReference>